<dbReference type="AlphaFoldDB" id="X1JH94"/>
<comment type="caution">
    <text evidence="1">The sequence shown here is derived from an EMBL/GenBank/DDBJ whole genome shotgun (WGS) entry which is preliminary data.</text>
</comment>
<reference evidence="1" key="1">
    <citation type="journal article" date="2014" name="Front. Microbiol.">
        <title>High frequency of phylogenetically diverse reductive dehalogenase-homologous genes in deep subseafloor sedimentary metagenomes.</title>
        <authorList>
            <person name="Kawai M."/>
            <person name="Futagami T."/>
            <person name="Toyoda A."/>
            <person name="Takaki Y."/>
            <person name="Nishi S."/>
            <person name="Hori S."/>
            <person name="Arai W."/>
            <person name="Tsubouchi T."/>
            <person name="Morono Y."/>
            <person name="Uchiyama I."/>
            <person name="Ito T."/>
            <person name="Fujiyama A."/>
            <person name="Inagaki F."/>
            <person name="Takami H."/>
        </authorList>
    </citation>
    <scope>NUCLEOTIDE SEQUENCE</scope>
    <source>
        <strain evidence="1">Expedition CK06-06</strain>
    </source>
</reference>
<protein>
    <submittedName>
        <fullName evidence="1">Uncharacterized protein</fullName>
    </submittedName>
</protein>
<dbReference type="EMBL" id="BARU01037784">
    <property type="protein sequence ID" value="GAH77699.1"/>
    <property type="molecule type" value="Genomic_DNA"/>
</dbReference>
<gene>
    <name evidence="1" type="ORF">S03H2_58817</name>
</gene>
<name>X1JH94_9ZZZZ</name>
<proteinExistence type="predicted"/>
<accession>X1JH94</accession>
<evidence type="ECO:0000313" key="1">
    <source>
        <dbReference type="EMBL" id="GAH77699.1"/>
    </source>
</evidence>
<organism evidence="1">
    <name type="scientific">marine sediment metagenome</name>
    <dbReference type="NCBI Taxonomy" id="412755"/>
    <lineage>
        <taxon>unclassified sequences</taxon>
        <taxon>metagenomes</taxon>
        <taxon>ecological metagenomes</taxon>
    </lineage>
</organism>
<sequence length="222" mass="23407">MQRNRLNRGLFRLIPRALLLALILLPATSGVAQAAITQLVFITTAQPITAGEASEIMTIQTQDDGYEPADVAADTTINLSSTSAQGKFSLSAVSWVDITSVTITNGSNSVSFYYKDTTAGGPTITAEDDPNGYTGGVWIDDTQPQTIDPASLHHFTLSNISTQTAGTAFSITITAEDEFFNTATSYTGPNSLSDTTGTILPTTTGDFIAGVWADIVTITKAQ</sequence>
<feature type="non-terminal residue" evidence="1">
    <location>
        <position position="222"/>
    </location>
</feature>